<dbReference type="InterPro" id="IPR011838">
    <property type="entry name" value="Pullulan_Gpos"/>
</dbReference>
<dbReference type="InterPro" id="IPR013783">
    <property type="entry name" value="Ig-like_fold"/>
</dbReference>
<dbReference type="Pfam" id="PF18033">
    <property type="entry name" value="SpuA_C"/>
    <property type="match status" value="1"/>
</dbReference>
<comment type="similarity">
    <text evidence="1">Belongs to the glycosyl hydrolase 13 family.</text>
</comment>
<dbReference type="EC" id="3.2.1.41" evidence="7"/>
<proteinExistence type="inferred from homology"/>
<evidence type="ECO:0000313" key="12">
    <source>
        <dbReference type="EMBL" id="MFC5529059.1"/>
    </source>
</evidence>
<dbReference type="CDD" id="cd02860">
    <property type="entry name" value="E_set_Pullulanase"/>
    <property type="match status" value="1"/>
</dbReference>
<accession>A0ABW0R1H4</accession>
<evidence type="ECO:0000259" key="11">
    <source>
        <dbReference type="PROSITE" id="PS51272"/>
    </source>
</evidence>
<dbReference type="InterPro" id="IPR006047">
    <property type="entry name" value="GH13_cat_dom"/>
</dbReference>
<feature type="chain" id="PRO_5046360401" description="pullulanase" evidence="10">
    <location>
        <begin position="34"/>
        <end position="2504"/>
    </location>
</feature>
<evidence type="ECO:0000256" key="3">
    <source>
        <dbReference type="ARBA" id="ARBA00022801"/>
    </source>
</evidence>
<dbReference type="Gene3D" id="3.20.20.80">
    <property type="entry name" value="Glycosidases"/>
    <property type="match status" value="2"/>
</dbReference>
<dbReference type="CDD" id="cd12962">
    <property type="entry name" value="X25_BaPul_like"/>
    <property type="match status" value="2"/>
</dbReference>
<dbReference type="SMART" id="SM00642">
    <property type="entry name" value="Aamy"/>
    <property type="match status" value="1"/>
</dbReference>
<reference evidence="13" key="1">
    <citation type="journal article" date="2019" name="Int. J. Syst. Evol. Microbiol.">
        <title>The Global Catalogue of Microorganisms (GCM) 10K type strain sequencing project: providing services to taxonomists for standard genome sequencing and annotation.</title>
        <authorList>
            <consortium name="The Broad Institute Genomics Platform"/>
            <consortium name="The Broad Institute Genome Sequencing Center for Infectious Disease"/>
            <person name="Wu L."/>
            <person name="Ma J."/>
        </authorList>
    </citation>
    <scope>NUCLEOTIDE SEQUENCE [LARGE SCALE GENOMIC DNA]</scope>
    <source>
        <strain evidence="13">CGMCC 1.18578</strain>
    </source>
</reference>
<dbReference type="InterPro" id="IPR003343">
    <property type="entry name" value="Big_2"/>
</dbReference>
<feature type="domain" description="SLH" evidence="11">
    <location>
        <begin position="2322"/>
        <end position="2385"/>
    </location>
</feature>
<dbReference type="InterPro" id="IPR005323">
    <property type="entry name" value="CBM41_pullulanase"/>
</dbReference>
<dbReference type="SUPFAM" id="SSF51445">
    <property type="entry name" value="(Trans)glycosidases"/>
    <property type="match status" value="2"/>
</dbReference>
<evidence type="ECO:0000256" key="1">
    <source>
        <dbReference type="ARBA" id="ARBA00008061"/>
    </source>
</evidence>
<dbReference type="Gene3D" id="2.60.40.1180">
    <property type="entry name" value="Golgi alpha-mannosidase II"/>
    <property type="match status" value="2"/>
</dbReference>
<dbReference type="PANTHER" id="PTHR43002">
    <property type="entry name" value="GLYCOGEN DEBRANCHING ENZYME"/>
    <property type="match status" value="1"/>
</dbReference>
<dbReference type="InterPro" id="IPR001119">
    <property type="entry name" value="SLH_dom"/>
</dbReference>
<dbReference type="SUPFAM" id="SSF49373">
    <property type="entry name" value="Invasin/intimin cell-adhesion fragments"/>
    <property type="match status" value="1"/>
</dbReference>
<evidence type="ECO:0000256" key="9">
    <source>
        <dbReference type="ARBA" id="ARBA00031076"/>
    </source>
</evidence>
<dbReference type="Gene3D" id="2.60.40.1080">
    <property type="match status" value="1"/>
</dbReference>
<evidence type="ECO:0000256" key="2">
    <source>
        <dbReference type="ARBA" id="ARBA00022729"/>
    </source>
</evidence>
<keyword evidence="5 12" id="KW-0326">Glycosidase</keyword>
<evidence type="ECO:0000256" key="8">
    <source>
        <dbReference type="ARBA" id="ARBA00029618"/>
    </source>
</evidence>
<dbReference type="InterPro" id="IPR014756">
    <property type="entry name" value="Ig_E-set"/>
</dbReference>
<dbReference type="Gene3D" id="2.60.40.10">
    <property type="entry name" value="Immunoglobulins"/>
    <property type="match status" value="3"/>
</dbReference>
<dbReference type="Pfam" id="PF00128">
    <property type="entry name" value="Alpha-amylase"/>
    <property type="match status" value="2"/>
</dbReference>
<feature type="domain" description="SLH" evidence="11">
    <location>
        <begin position="2386"/>
        <end position="2445"/>
    </location>
</feature>
<keyword evidence="2 10" id="KW-0732">Signal</keyword>
<dbReference type="Pfam" id="PF02368">
    <property type="entry name" value="Big_2"/>
    <property type="match status" value="1"/>
</dbReference>
<dbReference type="SMART" id="SM00635">
    <property type="entry name" value="BID_2"/>
    <property type="match status" value="1"/>
</dbReference>
<dbReference type="Pfam" id="PF00395">
    <property type="entry name" value="SLH"/>
    <property type="match status" value="3"/>
</dbReference>
<dbReference type="CDD" id="cd11341">
    <property type="entry name" value="AmyAc_Pullulanase_LD-like"/>
    <property type="match status" value="1"/>
</dbReference>
<evidence type="ECO:0000313" key="13">
    <source>
        <dbReference type="Proteomes" id="UP001596108"/>
    </source>
</evidence>
<protein>
    <recommendedName>
        <fullName evidence="7">pullulanase</fullName>
        <ecNumber evidence="7">3.2.1.41</ecNumber>
    </recommendedName>
    <alternativeName>
        <fullName evidence="8">Alpha-dextrin endo-1,6-alpha-glucosidase</fullName>
    </alternativeName>
    <alternativeName>
        <fullName evidence="9">Pullulan 6-glucanohydrolase</fullName>
    </alternativeName>
</protein>
<dbReference type="InterPro" id="IPR013784">
    <property type="entry name" value="Carb-bd-like_fold"/>
</dbReference>
<dbReference type="InterPro" id="IPR008964">
    <property type="entry name" value="Invasin/intimin_cell_adhesion"/>
</dbReference>
<dbReference type="Proteomes" id="UP001596108">
    <property type="component" value="Unassembled WGS sequence"/>
</dbReference>
<name>A0ABW0R1H4_9BACL</name>
<evidence type="ECO:0000256" key="4">
    <source>
        <dbReference type="ARBA" id="ARBA00022837"/>
    </source>
</evidence>
<dbReference type="InterPro" id="IPR004193">
    <property type="entry name" value="Glyco_hydro_13_N"/>
</dbReference>
<dbReference type="InterPro" id="IPR054409">
    <property type="entry name" value="X25_BaPul-like"/>
</dbReference>
<dbReference type="InterPro" id="IPR017853">
    <property type="entry name" value="GH"/>
</dbReference>
<evidence type="ECO:0000256" key="6">
    <source>
        <dbReference type="ARBA" id="ARBA00023965"/>
    </source>
</evidence>
<evidence type="ECO:0000256" key="7">
    <source>
        <dbReference type="ARBA" id="ARBA00024062"/>
    </source>
</evidence>
<evidence type="ECO:0000256" key="5">
    <source>
        <dbReference type="ARBA" id="ARBA00023295"/>
    </source>
</evidence>
<dbReference type="RefSeq" id="WP_378110929.1">
    <property type="nucleotide sequence ID" value="NZ_JBHSNC010000019.1"/>
</dbReference>
<dbReference type="Pfam" id="PF22058">
    <property type="entry name" value="X25_BaPul_like"/>
    <property type="match status" value="2"/>
</dbReference>
<keyword evidence="13" id="KW-1185">Reference proteome</keyword>
<dbReference type="Pfam" id="PF03714">
    <property type="entry name" value="PUD"/>
    <property type="match status" value="3"/>
</dbReference>
<feature type="signal peptide" evidence="10">
    <location>
        <begin position="1"/>
        <end position="33"/>
    </location>
</feature>
<dbReference type="Gene3D" id="2.60.40.1110">
    <property type="match status" value="3"/>
</dbReference>
<organism evidence="12 13">
    <name type="scientific">Cohnella yongneupensis</name>
    <dbReference type="NCBI Taxonomy" id="425006"/>
    <lineage>
        <taxon>Bacteria</taxon>
        <taxon>Bacillati</taxon>
        <taxon>Bacillota</taxon>
        <taxon>Bacilli</taxon>
        <taxon>Bacillales</taxon>
        <taxon>Paenibacillaceae</taxon>
        <taxon>Cohnella</taxon>
    </lineage>
</organism>
<dbReference type="NCBIfam" id="TIGR02102">
    <property type="entry name" value="pullulan_Gpos"/>
    <property type="match status" value="1"/>
</dbReference>
<dbReference type="CDD" id="cd10315">
    <property type="entry name" value="CBM41_pullulanase"/>
    <property type="match status" value="3"/>
</dbReference>
<gene>
    <name evidence="12" type="ORF">ACFPQ4_06285</name>
</gene>
<dbReference type="InterPro" id="IPR040806">
    <property type="entry name" value="SpuA_C"/>
</dbReference>
<evidence type="ECO:0000256" key="10">
    <source>
        <dbReference type="SAM" id="SignalP"/>
    </source>
</evidence>
<dbReference type="GO" id="GO:0051060">
    <property type="term" value="F:pullulanase activity"/>
    <property type="evidence" value="ECO:0007669"/>
    <property type="project" value="UniProtKB-EC"/>
</dbReference>
<keyword evidence="4" id="KW-0106">Calcium</keyword>
<dbReference type="Gene3D" id="2.60.40.1220">
    <property type="match status" value="1"/>
</dbReference>
<dbReference type="SUPFAM" id="SSF51011">
    <property type="entry name" value="Glycosyl hydrolase domain"/>
    <property type="match status" value="1"/>
</dbReference>
<sequence length="2504" mass="270536">MRFAYQSKRVIAVFMACAMILSYFGMVQTTVNAAAPSKVVLVGDLQQALGHTGNWDPSADATALTDIGNGYYQFTGSLPAGSYEYKVALNGNWDVSYGNDSYTKPGKASDNGNVKLTLAEASVVTFYYNDATHAIADSTYYHPIAANKLPRIVGNLQTEIGDDADWEPSKANVFLSDDNFDNIYSKTVNVPTGNYEYKIVLGNAWSDANYPSSNNSLSLPQPLPVTFTYDAVSHAVAANFTVPDEPDPDQGTPVPDGHLRVHYNRTAGDYAGLGLWMWNDVAAPSANWPTGALALPDGQTDSYGAFVDIPLIAGAKKVGFLVVNRTSGDKDGGDKIVTLSGPSMNEVWIKQGSNDVWPYEPVDLPANTVRIHYTRGDHNYGAFGLWLWDDVSSPSANWPSGAMPFDPGHVDSYGGYVDVPLIAGAKKIGFLVVNRTSGVKDGDNKAFTLLDRYNQLWINQSDNSVYVSPYGEVAIGLQSAEVLSASKLLLNFTLTDGLDAATLKDALTLKDKDATPIAVDSVQITGPTTVQVNANIDLNKVPLSVTYAGKTVSAGTGWRMLDEVYGYDGNDLGATYNAGDVDFKLWAPTATSVVMGVYDKADPTVLVDTFSLTKGDQGVWSVHVTASDAGVADLEGYYYQYAVTNNGVTKAVLDPYAKSMATFRVNTKGEVGPDGDAVGKAAIVDLSGTNPADYGFADIDGYTKREDAIVYETHIRDFTSDPSVEGDLNARWGSYSAFKDKLGYIKSLGVTHVQLLPVMAWYYGDETLAGNRELDYSAQDNEYNWGYDPQSYFSPDGAYSENPADAELRIKELKDLIDAIHEAGMGVVLDVVYTHMAKSDFLNDIVPNYYAFQDANGSFIGGFGNNLATNHKMAEKLMTDSVKYWFNEYKIDGMRWDMMGDATNEAVQDAYNAAAQINPNALFIGEGWRTFGGAAADPALAGHGADQDWMDNTDDVGVFSDEIRNELKSGFGSEGEPRFITGGARSIETILNNIKGQPSNTPADDPGDMVQYIEAHDNLPLYDVIAQSIKKDPSIAANDLEIHQRMRLGNLLILTSQGTAFLHSGQEYGRTQQWHGAGVPEQKYTILKDASDNPFGYFINDAYDSSDAINKFDWAKATDGNAYPVNQVTREYTTGLAELRRSTDAFRLGDKALVDTNVTLVPGTGIAANDLAIAYENKATDGTGNYYVFFNGANASRTLTLTEDLTSGTVVVDNDEAGTTEVGSRSGFTLTANSIRLQPLTAVIIKMEAAAPVFASVELDSAGYNLQIGTEHQTQAYAEYSDGSRRTATKLATYTSNKPSVATVTADGKVRAISAGTAKITVSYNGMTAIATVTVTAEEVKRIVQFNYIRPDGNYADWNLWVWNTGVKNDQINFEKVENGVATVNIEIAPGTTGVGFVLRKGTNWDTAKQDVPDDRVIPIAPGVDFTKVNVNSMVRELDILPSIGGPLLQDGNLTFYYRDDSLFRQGKMNTLTGVKVKIGDAEYPMAYDASKELFSYTLNNLAGGTYEYTFLVTQGGTTEEVTDPKNTVDDKSIVIYRKPTVAITSTLQPSAISSNENGVLKLQAAPSEPVAFTSGYMDLTALGGSAKVPFDTELMAQSISVKDTVPAGAKNVPVTLVDEYGNKHTHTATVNVKARTSVGNLDFDWDEARIYFALTDRFQDGDLTNDEGVDKTHLEAYHGGDFKGMIDKLDYLKELGINTLWISPIVDNIDFNKGVDFGGTQYAYHGYWAKDFTQLDEHLGDLATFKELIDKAHDHGIKIMVDVVLNHTGYGLKPDDAARPGITQADKDRFAGMLRTDGVQADVDPIKGELAQLPDLKTEDPSVREQVIDWQAGWLERARTTRGDTIDYFRVDTVKHVDGTTWKAFKNALTAIAPSFKLIGEYFGGTIDNNGGQLRSGQMDSLLDFEFKNRARDFANGSIDAVDAYLADRETKMDNTATMGQFLSSHDENGFLTHYVGGDKGKLKIAAALQITAKGQPVIYYGEELGRSGANAGDMAAGQFSENRGDMPWDMLTEEKTLHDHYAKLLNIRAKFSKVYAKGERTKLAGSDALGYLAFNKHYGSENVVTIINAKTEAKSVTIPVPFVAGSQVKDEYGGTTYTVSASGEVTVSLPGMNDGGTVILSGVPVTSGGVAPSDSKQIIIASDLTHAKDGKVEIQLPAGTEKITLPIQSGQLLGTNNLQLKAGNVTVTLPSQVLANLQASLPAGTGAGATITFEIKPLTADRTNAIVDNLNTGNAGVNPVSQAYEFKLSVVTQDGRSTPMTTFTEPIVLTFQVNDNANKDALGVYYLGEDGTLEYVGGTLNGNTMTAKVYHFSTYAVLEFDKSYGDVGASYWAYAAIKSLSAKHIINGVSDTRFAPDRTITRAEFAAMLVRALGVKTESTATPFADVDSNKWYAAYVATANRLGLIKGRKEKSFAPEETISREEMAVMLVRALAVKNGKEVPMASEGAAFSDRTGISGWALQSVDTAAALGLVHGNGKGAFAPQGKLTRAESAQVVYQLLNQ</sequence>
<dbReference type="InterPro" id="IPR013780">
    <property type="entry name" value="Glyco_hydro_b"/>
</dbReference>
<dbReference type="Pfam" id="PF02922">
    <property type="entry name" value="CBM_48"/>
    <property type="match status" value="1"/>
</dbReference>
<dbReference type="SUPFAM" id="SSF81296">
    <property type="entry name" value="E set domains"/>
    <property type="match status" value="1"/>
</dbReference>
<dbReference type="PROSITE" id="PS51272">
    <property type="entry name" value="SLH"/>
    <property type="match status" value="3"/>
</dbReference>
<dbReference type="InterPro" id="IPR014755">
    <property type="entry name" value="Cu-Rt/internalin_Ig-like"/>
</dbReference>
<keyword evidence="3 12" id="KW-0378">Hydrolase</keyword>
<feature type="domain" description="SLH" evidence="11">
    <location>
        <begin position="2449"/>
        <end position="2504"/>
    </location>
</feature>
<comment type="caution">
    <text evidence="12">The sequence shown here is derived from an EMBL/GenBank/DDBJ whole genome shotgun (WGS) entry which is preliminary data.</text>
</comment>
<comment type="catalytic activity">
    <reaction evidence="6">
        <text>Hydrolysis of (1-&gt;6)-alpha-D-glucosidic linkages in pullulan, amylopectin and glycogen, and in the alpha- and beta-limit dextrins of amylopectin and glycogen.</text>
        <dbReference type="EC" id="3.2.1.41"/>
    </reaction>
</comment>
<dbReference type="EMBL" id="JBHSNC010000019">
    <property type="protein sequence ID" value="MFC5529059.1"/>
    <property type="molecule type" value="Genomic_DNA"/>
</dbReference>
<dbReference type="SUPFAM" id="SSF49452">
    <property type="entry name" value="Starch-binding domain-like"/>
    <property type="match status" value="3"/>
</dbReference>